<dbReference type="GO" id="GO:0000271">
    <property type="term" value="P:polysaccharide biosynthetic process"/>
    <property type="evidence" value="ECO:0007669"/>
    <property type="project" value="InterPro"/>
</dbReference>
<evidence type="ECO:0000259" key="5">
    <source>
        <dbReference type="SMART" id="SM00984"/>
    </source>
</evidence>
<dbReference type="InterPro" id="IPR017476">
    <property type="entry name" value="UDP-Glc/GDP-Man"/>
</dbReference>
<dbReference type="GO" id="GO:0051287">
    <property type="term" value="F:NAD binding"/>
    <property type="evidence" value="ECO:0007669"/>
    <property type="project" value="InterPro"/>
</dbReference>
<dbReference type="Gene3D" id="3.40.50.720">
    <property type="entry name" value="NAD(P)-binding Rossmann-like Domain"/>
    <property type="match status" value="2"/>
</dbReference>
<dbReference type="InterPro" id="IPR036291">
    <property type="entry name" value="NAD(P)-bd_dom_sf"/>
</dbReference>
<dbReference type="SUPFAM" id="SSF52413">
    <property type="entry name" value="UDP-glucose/GDP-mannose dehydrogenase C-terminal domain"/>
    <property type="match status" value="1"/>
</dbReference>
<dbReference type="InterPro" id="IPR001732">
    <property type="entry name" value="UDP-Glc/GDP-Man_DH_N"/>
</dbReference>
<dbReference type="RefSeq" id="WP_069399556.1">
    <property type="nucleotide sequence ID" value="NZ_MIHC01000008.1"/>
</dbReference>
<evidence type="ECO:0000256" key="1">
    <source>
        <dbReference type="ARBA" id="ARBA00006601"/>
    </source>
</evidence>
<dbReference type="GO" id="GO:0016628">
    <property type="term" value="F:oxidoreductase activity, acting on the CH-CH group of donors, NAD or NADP as acceptor"/>
    <property type="evidence" value="ECO:0007669"/>
    <property type="project" value="InterPro"/>
</dbReference>
<dbReference type="GO" id="GO:0016616">
    <property type="term" value="F:oxidoreductase activity, acting on the CH-OH group of donors, NAD or NADP as acceptor"/>
    <property type="evidence" value="ECO:0007669"/>
    <property type="project" value="InterPro"/>
</dbReference>
<dbReference type="SUPFAM" id="SSF48179">
    <property type="entry name" value="6-phosphogluconate dehydrogenase C-terminal domain-like"/>
    <property type="match status" value="1"/>
</dbReference>
<dbReference type="InterPro" id="IPR014027">
    <property type="entry name" value="UDP-Glc/GDP-Man_DH_C"/>
</dbReference>
<dbReference type="PIRSF" id="PIRSF500136">
    <property type="entry name" value="UDP_ManNAc_DH"/>
    <property type="match status" value="1"/>
</dbReference>
<dbReference type="Pfam" id="PF03721">
    <property type="entry name" value="UDPG_MGDP_dh_N"/>
    <property type="match status" value="1"/>
</dbReference>
<keyword evidence="2" id="KW-0560">Oxidoreductase</keyword>
<evidence type="ECO:0000256" key="3">
    <source>
        <dbReference type="ARBA" id="ARBA00023027"/>
    </source>
</evidence>
<gene>
    <name evidence="6" type="ORF">BHQ21_06805</name>
</gene>
<sequence length="445" mass="47770">MSLPTSRFDIGVIGLGYVGLTLATVLAETGNTVIGVEKRSRVVSQTNSGIPHFSETGLQEALSRVINSGRLVATERLRPEDSCDTYIITVGTPLSSEGVVRTDMIEAASREVSANMHDGALVILRSTVKVGTTRDVVSPILAASGKRFDIAMCPERTLEGEALQELRELPQIVGADDPAVSDRAAAIFRRLTNSIVQVSSPEAAEIIKLVDNTYRDVQFAFANEVARLCDAFEVNAHEVISSGKLGYKRTNVPLPGLVGGPCLEKDPHILLQSARGRGVELEVTAAGRIVNERQPAETVRFIGAEIARRKLPSPLSICILGMAFKGIPATDDLRGSMSVKVLDELKKAHPDAEIRVFDPVIAPEHLAATFPDERAFGRLGDAVSGASVVVIANNHPALGRISPRTIGEFIMPGGFVFDYWNHFSHLPASELGNSYFAVGNSGMPR</sequence>
<dbReference type="SUPFAM" id="SSF51735">
    <property type="entry name" value="NAD(P)-binding Rossmann-fold domains"/>
    <property type="match status" value="1"/>
</dbReference>
<dbReference type="EMBL" id="MIHC01000008">
    <property type="protein sequence ID" value="ODR08514.1"/>
    <property type="molecule type" value="Genomic_DNA"/>
</dbReference>
<reference evidence="7" key="1">
    <citation type="submission" date="2016-09" db="EMBL/GenBank/DDBJ databases">
        <authorList>
            <person name="Greninger A.L."/>
            <person name="Jerome K.R."/>
            <person name="Mcnair B."/>
            <person name="Wallis C."/>
            <person name="Fang F."/>
        </authorList>
    </citation>
    <scope>NUCLEOTIDE SEQUENCE [LARGE SCALE GENOMIC DNA]</scope>
    <source>
        <strain evidence="7">BC1_M4</strain>
    </source>
</reference>
<dbReference type="InterPro" id="IPR014026">
    <property type="entry name" value="UDP-Glc/GDP-Man_DH_dimer"/>
</dbReference>
<dbReference type="Pfam" id="PF00984">
    <property type="entry name" value="UDPG_MGDP_dh"/>
    <property type="match status" value="1"/>
</dbReference>
<dbReference type="PIRSF" id="PIRSF000124">
    <property type="entry name" value="UDPglc_GDPman_dh"/>
    <property type="match status" value="1"/>
</dbReference>
<protein>
    <submittedName>
        <fullName evidence="6">Nucleotide sugar dehydrogenase</fullName>
    </submittedName>
</protein>
<evidence type="ECO:0000313" key="6">
    <source>
        <dbReference type="EMBL" id="ODR08514.1"/>
    </source>
</evidence>
<dbReference type="InterPro" id="IPR008927">
    <property type="entry name" value="6-PGluconate_DH-like_C_sf"/>
</dbReference>
<dbReference type="InterPro" id="IPR036220">
    <property type="entry name" value="UDP-Glc/GDP-Man_DH_C_sf"/>
</dbReference>
<name>A0A1E3T2A6_9MYCO</name>
<evidence type="ECO:0000256" key="2">
    <source>
        <dbReference type="ARBA" id="ARBA00023002"/>
    </source>
</evidence>
<evidence type="ECO:0000256" key="4">
    <source>
        <dbReference type="PIRNR" id="PIRNR000124"/>
    </source>
</evidence>
<dbReference type="Proteomes" id="UP000094224">
    <property type="component" value="Unassembled WGS sequence"/>
</dbReference>
<dbReference type="InterPro" id="IPR028359">
    <property type="entry name" value="UDP_ManNAc/GlcNAc_DH"/>
</dbReference>
<organism evidence="6 7">
    <name type="scientific">Mycobacterium sherrisii</name>
    <dbReference type="NCBI Taxonomy" id="243061"/>
    <lineage>
        <taxon>Bacteria</taxon>
        <taxon>Bacillati</taxon>
        <taxon>Actinomycetota</taxon>
        <taxon>Actinomycetes</taxon>
        <taxon>Mycobacteriales</taxon>
        <taxon>Mycobacteriaceae</taxon>
        <taxon>Mycobacterium</taxon>
        <taxon>Mycobacterium simiae complex</taxon>
    </lineage>
</organism>
<accession>A0A1E3T2A6</accession>
<dbReference type="PANTHER" id="PTHR43491:SF2">
    <property type="entry name" value="UDP-N-ACETYL-D-MANNOSAMINE DEHYDROGENASE"/>
    <property type="match status" value="1"/>
</dbReference>
<dbReference type="Pfam" id="PF03720">
    <property type="entry name" value="UDPG_MGDP_dh_C"/>
    <property type="match status" value="1"/>
</dbReference>
<comment type="similarity">
    <text evidence="1 4">Belongs to the UDP-glucose/GDP-mannose dehydrogenase family.</text>
</comment>
<keyword evidence="7" id="KW-1185">Reference proteome</keyword>
<dbReference type="SMART" id="SM00984">
    <property type="entry name" value="UDPG_MGDP_dh_C"/>
    <property type="match status" value="1"/>
</dbReference>
<feature type="domain" description="UDP-glucose/GDP-mannose dehydrogenase C-terminal" evidence="5">
    <location>
        <begin position="318"/>
        <end position="425"/>
    </location>
</feature>
<comment type="caution">
    <text evidence="6">The sequence shown here is derived from an EMBL/GenBank/DDBJ whole genome shotgun (WGS) entry which is preliminary data.</text>
</comment>
<dbReference type="AlphaFoldDB" id="A0A1E3T2A6"/>
<keyword evidence="3" id="KW-0520">NAD</keyword>
<dbReference type="PANTHER" id="PTHR43491">
    <property type="entry name" value="UDP-N-ACETYL-D-MANNOSAMINE DEHYDROGENASE"/>
    <property type="match status" value="1"/>
</dbReference>
<evidence type="ECO:0000313" key="7">
    <source>
        <dbReference type="Proteomes" id="UP000094224"/>
    </source>
</evidence>
<proteinExistence type="inferred from homology"/>
<dbReference type="NCBIfam" id="TIGR03026">
    <property type="entry name" value="NDP-sugDHase"/>
    <property type="match status" value="1"/>
</dbReference>